<sequence>MSQTGAVQGGKDIQGQTNPWSALRRFTDDTELGGGDLLEGGKALQGDVDWLDRWVSRVRFNRAKSQVLPLGHNNPMGCSRIGKEGLESWKRTWGCWLTVDEQVNKKANVTWLGPQCGHQDQGKDHPPVLGTAGATPQILGEVLGPS</sequence>
<evidence type="ECO:0008006" key="4">
    <source>
        <dbReference type="Google" id="ProtNLM"/>
    </source>
</evidence>
<feature type="region of interest" description="Disordered" evidence="1">
    <location>
        <begin position="1"/>
        <end position="20"/>
    </location>
</feature>
<name>A0ABQ9DSU5_9PASS</name>
<organism evidence="2 3">
    <name type="scientific">Willisornis vidua</name>
    <name type="common">Xingu scale-backed antbird</name>
    <dbReference type="NCBI Taxonomy" id="1566151"/>
    <lineage>
        <taxon>Eukaryota</taxon>
        <taxon>Metazoa</taxon>
        <taxon>Chordata</taxon>
        <taxon>Craniata</taxon>
        <taxon>Vertebrata</taxon>
        <taxon>Euteleostomi</taxon>
        <taxon>Archelosauria</taxon>
        <taxon>Archosauria</taxon>
        <taxon>Dinosauria</taxon>
        <taxon>Saurischia</taxon>
        <taxon>Theropoda</taxon>
        <taxon>Coelurosauria</taxon>
        <taxon>Aves</taxon>
        <taxon>Neognathae</taxon>
        <taxon>Neoaves</taxon>
        <taxon>Telluraves</taxon>
        <taxon>Australaves</taxon>
        <taxon>Passeriformes</taxon>
        <taxon>Thamnophilidae</taxon>
        <taxon>Willisornis</taxon>
    </lineage>
</organism>
<dbReference type="Proteomes" id="UP001145742">
    <property type="component" value="Unassembled WGS sequence"/>
</dbReference>
<gene>
    <name evidence="2" type="ORF">WISP_06041</name>
</gene>
<evidence type="ECO:0000313" key="2">
    <source>
        <dbReference type="EMBL" id="KAJ7427541.1"/>
    </source>
</evidence>
<proteinExistence type="predicted"/>
<protein>
    <recommendedName>
        <fullName evidence="4">Rna-directed dna polymerase from mobile element jockey-like</fullName>
    </recommendedName>
</protein>
<comment type="caution">
    <text evidence="2">The sequence shown here is derived from an EMBL/GenBank/DDBJ whole genome shotgun (WGS) entry which is preliminary data.</text>
</comment>
<evidence type="ECO:0000313" key="3">
    <source>
        <dbReference type="Proteomes" id="UP001145742"/>
    </source>
</evidence>
<evidence type="ECO:0000256" key="1">
    <source>
        <dbReference type="SAM" id="MobiDB-lite"/>
    </source>
</evidence>
<accession>A0ABQ9DSU5</accession>
<dbReference type="EMBL" id="WHWB01031932">
    <property type="protein sequence ID" value="KAJ7427541.1"/>
    <property type="molecule type" value="Genomic_DNA"/>
</dbReference>
<keyword evidence="3" id="KW-1185">Reference proteome</keyword>
<reference evidence="2" key="1">
    <citation type="submission" date="2019-10" db="EMBL/GenBank/DDBJ databases">
        <authorList>
            <person name="Soares A.E.R."/>
            <person name="Aleixo A."/>
            <person name="Schneider P."/>
            <person name="Miyaki C.Y."/>
            <person name="Schneider M.P."/>
            <person name="Mello C."/>
            <person name="Vasconcelos A.T.R."/>
        </authorList>
    </citation>
    <scope>NUCLEOTIDE SEQUENCE</scope>
    <source>
        <tissue evidence="2">Muscle</tissue>
    </source>
</reference>